<organism evidence="1 2">
    <name type="scientific">Candidatus Methanoperedens nitratireducens</name>
    <dbReference type="NCBI Taxonomy" id="1392998"/>
    <lineage>
        <taxon>Archaea</taxon>
        <taxon>Methanobacteriati</taxon>
        <taxon>Methanobacteriota</taxon>
        <taxon>Stenosarchaea group</taxon>
        <taxon>Methanomicrobia</taxon>
        <taxon>Methanosarcinales</taxon>
        <taxon>ANME-2 cluster</taxon>
        <taxon>Candidatus Methanoperedentaceae</taxon>
        <taxon>Candidatus Methanoperedens</taxon>
    </lineage>
</organism>
<reference evidence="1 2" key="1">
    <citation type="submission" date="2015-09" db="EMBL/GenBank/DDBJ databases">
        <title>A metagenomics-based metabolic model of nitrate-dependent anaerobic oxidation of methane by Methanoperedens-like archaea.</title>
        <authorList>
            <person name="Arshad A."/>
            <person name="Speth D.R."/>
            <person name="De Graaf R.M."/>
            <person name="Op Den Camp H.J."/>
            <person name="Jetten M.S."/>
            <person name="Welte C.U."/>
        </authorList>
    </citation>
    <scope>NUCLEOTIDE SEQUENCE [LARGE SCALE GENOMIC DNA]</scope>
</reference>
<dbReference type="Proteomes" id="UP000050360">
    <property type="component" value="Unassembled WGS sequence"/>
</dbReference>
<evidence type="ECO:0000313" key="1">
    <source>
        <dbReference type="EMBL" id="KPQ42660.1"/>
    </source>
</evidence>
<evidence type="ECO:0000313" key="2">
    <source>
        <dbReference type="Proteomes" id="UP000050360"/>
    </source>
</evidence>
<sequence length="79" mass="8941">MNEVTGISKHTIPQAVGNDLVLIDRNLMVKLISEIEDKLDELETVTDPEFMKQVSLRVSDIESGKIEGLDEEKIFELLK</sequence>
<protein>
    <submittedName>
        <fullName evidence="1">Uncharacterized protein</fullName>
    </submittedName>
</protein>
<comment type="caution">
    <text evidence="1">The sequence shown here is derived from an EMBL/GenBank/DDBJ whole genome shotgun (WGS) entry which is preliminary data.</text>
</comment>
<dbReference type="AlphaFoldDB" id="A0A0P8DY38"/>
<accession>A0A0P8DY38</accession>
<name>A0A0P8DY38_9EURY</name>
<proteinExistence type="predicted"/>
<gene>
    <name evidence="1" type="ORF">MPEBLZ_02789</name>
</gene>
<dbReference type="EMBL" id="LKCM01000216">
    <property type="protein sequence ID" value="KPQ42660.1"/>
    <property type="molecule type" value="Genomic_DNA"/>
</dbReference>